<accession>A0A8U0KST7</accession>
<organism evidence="1 2">
    <name type="scientific">Bifidobacterium longum subsp. infantis</name>
    <dbReference type="NCBI Taxonomy" id="1682"/>
    <lineage>
        <taxon>Bacteria</taxon>
        <taxon>Bacillati</taxon>
        <taxon>Actinomycetota</taxon>
        <taxon>Actinomycetes</taxon>
        <taxon>Bifidobacteriales</taxon>
        <taxon>Bifidobacteriaceae</taxon>
        <taxon>Bifidobacterium</taxon>
    </lineage>
</organism>
<gene>
    <name evidence="1" type="ORF">BIFLH665_00409</name>
</gene>
<evidence type="ECO:0000313" key="2">
    <source>
        <dbReference type="Proteomes" id="UP000494270"/>
    </source>
</evidence>
<dbReference type="EMBL" id="CABWKE010000002">
    <property type="protein sequence ID" value="VWQ27313.1"/>
    <property type="molecule type" value="Genomic_DNA"/>
</dbReference>
<feature type="non-terminal residue" evidence="1">
    <location>
        <position position="1"/>
    </location>
</feature>
<proteinExistence type="predicted"/>
<dbReference type="AlphaFoldDB" id="A0A8U0KST7"/>
<sequence length="474" mass="49697">VAALLLVRLVCLKQVVTVDVALDGDAIGNPAGETIGQAREEVVAHRLGVLVFVHGVVAVAVIGDQVAEGAEELLHGVLLGVQQVGQLQRGVLVRGVGGQGEPIGLELGGRAVPHGLVRGDARGGRHRDGDVLILERSEARVLRPSERHAGLRGLAVAELVGVARIERLGGPVGGDQALGDELVVVLDDLLVFVGGQEALDHTILGVEAGRGRALVEAGDDAGGVEQQHRAVVGEVAVELPDVHRDLVGLSVAVRVLGLERLEHVLQLVPRGRHLQAQLVKPGLVDEHVLASAGVGLASGRRQGVHVAFGIGGEFLRVRLLLEELLDVRHLVEILAQIFEQARELRGVGGEERMEADIRDLARGQSGVLLLGPGVLADFLPFDLAVAVGLKVLGPLHVGDLVRGRPLHDQNAHDRLAVGGRGRLLAAAACSQRTQQGDGARDGARLQCGSSSHCLSFEIMILDAPATSARWTHLG</sequence>
<name>A0A8U0KST7_BIFLI</name>
<protein>
    <submittedName>
        <fullName evidence="1">Uncharacterized protein</fullName>
    </submittedName>
</protein>
<comment type="caution">
    <text evidence="1">The sequence shown here is derived from an EMBL/GenBank/DDBJ whole genome shotgun (WGS) entry which is preliminary data.</text>
</comment>
<reference evidence="1 2" key="1">
    <citation type="submission" date="2019-10" db="EMBL/GenBank/DDBJ databases">
        <authorList>
            <consortium name="Melissa Lawson"/>
            <person name="O'neill I."/>
        </authorList>
    </citation>
    <scope>NUCLEOTIDE SEQUENCE [LARGE SCALE GENOMIC DNA]</scope>
    <source>
        <strain evidence="1">LH_665</strain>
    </source>
</reference>
<evidence type="ECO:0000313" key="1">
    <source>
        <dbReference type="EMBL" id="VWQ27313.1"/>
    </source>
</evidence>
<dbReference type="Proteomes" id="UP000494270">
    <property type="component" value="Unassembled WGS sequence"/>
</dbReference>